<name>A0AAV2F3H3_9ROSI</name>
<reference evidence="1 2" key="1">
    <citation type="submission" date="2024-04" db="EMBL/GenBank/DDBJ databases">
        <authorList>
            <person name="Fracassetti M."/>
        </authorList>
    </citation>
    <scope>NUCLEOTIDE SEQUENCE [LARGE SCALE GENOMIC DNA]</scope>
</reference>
<organism evidence="1 2">
    <name type="scientific">Linum trigynum</name>
    <dbReference type="NCBI Taxonomy" id="586398"/>
    <lineage>
        <taxon>Eukaryota</taxon>
        <taxon>Viridiplantae</taxon>
        <taxon>Streptophyta</taxon>
        <taxon>Embryophyta</taxon>
        <taxon>Tracheophyta</taxon>
        <taxon>Spermatophyta</taxon>
        <taxon>Magnoliopsida</taxon>
        <taxon>eudicotyledons</taxon>
        <taxon>Gunneridae</taxon>
        <taxon>Pentapetalae</taxon>
        <taxon>rosids</taxon>
        <taxon>fabids</taxon>
        <taxon>Malpighiales</taxon>
        <taxon>Linaceae</taxon>
        <taxon>Linum</taxon>
    </lineage>
</organism>
<keyword evidence="2" id="KW-1185">Reference proteome</keyword>
<gene>
    <name evidence="1" type="ORF">LTRI10_LOCUS33379</name>
</gene>
<dbReference type="EMBL" id="OZ034819">
    <property type="protein sequence ID" value="CAL1392760.1"/>
    <property type="molecule type" value="Genomic_DNA"/>
</dbReference>
<dbReference type="AlphaFoldDB" id="A0AAV2F3H3"/>
<evidence type="ECO:0000313" key="2">
    <source>
        <dbReference type="Proteomes" id="UP001497516"/>
    </source>
</evidence>
<sequence>MAVGGEGCAFERRRRTLIEQGWRRSADGFFALCYLAFGNCLLLEEKGRCRNGFSGLWDLLDEKPRRDGGGEVSRQRSWFGTVAQSESRW</sequence>
<protein>
    <submittedName>
        <fullName evidence="1">Uncharacterized protein</fullName>
    </submittedName>
</protein>
<proteinExistence type="predicted"/>
<dbReference type="Proteomes" id="UP001497516">
    <property type="component" value="Chromosome 6"/>
</dbReference>
<evidence type="ECO:0000313" key="1">
    <source>
        <dbReference type="EMBL" id="CAL1392760.1"/>
    </source>
</evidence>
<accession>A0AAV2F3H3</accession>